<dbReference type="STRING" id="1265313.HRUBRA_02542"/>
<name>A0A095VP47_9GAMM</name>
<gene>
    <name evidence="1" type="ORF">HRUBRA_02542</name>
</gene>
<proteinExistence type="predicted"/>
<dbReference type="AlphaFoldDB" id="A0A095VP47"/>
<evidence type="ECO:0000313" key="2">
    <source>
        <dbReference type="Proteomes" id="UP000029640"/>
    </source>
</evidence>
<dbReference type="HOGENOM" id="CLU_3344377_0_0_6"/>
<keyword evidence="2" id="KW-1185">Reference proteome</keyword>
<accession>A0A095VP47</accession>
<reference evidence="1 2" key="1">
    <citation type="journal article" date="2014" name="Genome Announc.">
        <title>Genome Sequence of Gammaproteobacterial Pseudohaliea rubra Type Strain DSM 19751, Isolated from Coastal Seawater of the Mediterranean Sea.</title>
        <authorList>
            <person name="Spring S."/>
            <person name="Fiebig A."/>
            <person name="Riedel T."/>
            <person name="Goker M."/>
            <person name="Klenk H.P."/>
        </authorList>
    </citation>
    <scope>NUCLEOTIDE SEQUENCE [LARGE SCALE GENOMIC DNA]</scope>
    <source>
        <strain evidence="1 2">DSM 19751</strain>
    </source>
</reference>
<organism evidence="1 2">
    <name type="scientific">Pseudohaliea rubra DSM 19751</name>
    <dbReference type="NCBI Taxonomy" id="1265313"/>
    <lineage>
        <taxon>Bacteria</taxon>
        <taxon>Pseudomonadati</taxon>
        <taxon>Pseudomonadota</taxon>
        <taxon>Gammaproteobacteria</taxon>
        <taxon>Cellvibrionales</taxon>
        <taxon>Halieaceae</taxon>
        <taxon>Pseudohaliea</taxon>
    </lineage>
</organism>
<sequence>MSELHRLSARIAQVFSASCTPGSEGVTGPLANGPDPG</sequence>
<protein>
    <submittedName>
        <fullName evidence="1">Uncharacterized protein</fullName>
    </submittedName>
</protein>
<dbReference type="Proteomes" id="UP000029640">
    <property type="component" value="Unassembled WGS sequence"/>
</dbReference>
<comment type="caution">
    <text evidence="1">The sequence shown here is derived from an EMBL/GenBank/DDBJ whole genome shotgun (WGS) entry which is preliminary data.</text>
</comment>
<dbReference type="EMBL" id="AUVB01000080">
    <property type="protein sequence ID" value="KGE02898.1"/>
    <property type="molecule type" value="Genomic_DNA"/>
</dbReference>
<evidence type="ECO:0000313" key="1">
    <source>
        <dbReference type="EMBL" id="KGE02898.1"/>
    </source>
</evidence>